<dbReference type="Proteomes" id="UP000001901">
    <property type="component" value="Chromosome"/>
</dbReference>
<keyword evidence="2" id="KW-1185">Reference proteome</keyword>
<reference evidence="1 2" key="1">
    <citation type="journal article" date="2010" name="Stand. Genomic Sci.">
        <title>Complete genome sequence of Archaeoglobus profundus type strain (AV18).</title>
        <authorList>
            <person name="von Jan M."/>
            <person name="Lapidus A."/>
            <person name="Del Rio T.G."/>
            <person name="Copeland A."/>
            <person name="Tice H."/>
            <person name="Cheng J.F."/>
            <person name="Lucas S."/>
            <person name="Chen F."/>
            <person name="Nolan M."/>
            <person name="Goodwin L."/>
            <person name="Han C."/>
            <person name="Pitluck S."/>
            <person name="Liolios K."/>
            <person name="Ivanova N."/>
            <person name="Mavromatis K."/>
            <person name="Ovchinnikova G."/>
            <person name="Chertkov O."/>
            <person name="Pati A."/>
            <person name="Chen A."/>
            <person name="Palaniappan K."/>
            <person name="Land M."/>
            <person name="Hauser L."/>
            <person name="Chang Y.J."/>
            <person name="Jeffries C.D."/>
            <person name="Saunders E."/>
            <person name="Brettin T."/>
            <person name="Detter J.C."/>
            <person name="Chain P."/>
            <person name="Eichinger K."/>
            <person name="Huber H."/>
            <person name="Spring S."/>
            <person name="Rohde M."/>
            <person name="Goker M."/>
            <person name="Wirth R."/>
            <person name="Woyke T."/>
            <person name="Bristow J."/>
            <person name="Eisen J.A."/>
            <person name="Markowitz V."/>
            <person name="Hugenholtz P."/>
            <person name="Kyrpides N.C."/>
            <person name="Klenk H.P."/>
        </authorList>
    </citation>
    <scope>NUCLEOTIDE SEQUENCE [LARGE SCALE GENOMIC DNA]</scope>
    <source>
        <strain evidence="2">DSM 5631 / JCM 9629 / NBRC 100127 / Av18</strain>
    </source>
</reference>
<dbReference type="EMBL" id="CP001857">
    <property type="protein sequence ID" value="ADB58654.1"/>
    <property type="molecule type" value="Genomic_DNA"/>
</dbReference>
<dbReference type="KEGG" id="apo:Arcpr_1608"/>
<organism evidence="1 2">
    <name type="scientific">Archaeoglobus profundus (strain DSM 5631 / JCM 9629 / NBRC 100127 / Av18)</name>
    <dbReference type="NCBI Taxonomy" id="572546"/>
    <lineage>
        <taxon>Archaea</taxon>
        <taxon>Methanobacteriati</taxon>
        <taxon>Methanobacteriota</taxon>
        <taxon>Archaeoglobi</taxon>
        <taxon>Archaeoglobales</taxon>
        <taxon>Archaeoglobaceae</taxon>
        <taxon>Archaeoglobus</taxon>
    </lineage>
</organism>
<dbReference type="STRING" id="572546.Arcpr_1608"/>
<dbReference type="GeneID" id="8740300"/>
<evidence type="ECO:0000313" key="2">
    <source>
        <dbReference type="Proteomes" id="UP000001901"/>
    </source>
</evidence>
<accession>D2REW0</accession>
<gene>
    <name evidence="1" type="ordered locus">Arcpr_1608</name>
</gene>
<dbReference type="PaxDb" id="572546-Arcpr_1608"/>
<name>D2REW0_ARCPA</name>
<protein>
    <submittedName>
        <fullName evidence="1">Uncharacterized protein</fullName>
    </submittedName>
</protein>
<dbReference type="AlphaFoldDB" id="D2REW0"/>
<evidence type="ECO:0000313" key="1">
    <source>
        <dbReference type="EMBL" id="ADB58654.1"/>
    </source>
</evidence>
<dbReference type="RefSeq" id="WP_012940990.1">
    <property type="nucleotide sequence ID" value="NC_013741.1"/>
</dbReference>
<proteinExistence type="predicted"/>
<dbReference type="HOGENOM" id="CLU_2856897_0_0_2"/>
<sequence length="64" mass="7373">MRTPLFIDKDGMLRFEKKLIKRSDGSGYLINLPKFIGSFGKVAIIEVDIKNKTIIIKFENNNKD</sequence>